<protein>
    <submittedName>
        <fullName evidence="2">Uncharacterized protein</fullName>
    </submittedName>
</protein>
<name>J4TE89_STROR</name>
<keyword evidence="1" id="KW-1133">Transmembrane helix</keyword>
<gene>
    <name evidence="2" type="ORF">HMPREF1125_0760</name>
</gene>
<evidence type="ECO:0000313" key="2">
    <source>
        <dbReference type="EMBL" id="EJP20734.1"/>
    </source>
</evidence>
<dbReference type="Proteomes" id="UP000006745">
    <property type="component" value="Unassembled WGS sequence"/>
</dbReference>
<accession>J4TE89</accession>
<dbReference type="EMBL" id="ALJN01000016">
    <property type="protein sequence ID" value="EJP20734.1"/>
    <property type="molecule type" value="Genomic_DNA"/>
</dbReference>
<feature type="transmembrane region" description="Helical" evidence="1">
    <location>
        <begin position="27"/>
        <end position="47"/>
    </location>
</feature>
<evidence type="ECO:0000256" key="1">
    <source>
        <dbReference type="SAM" id="Phobius"/>
    </source>
</evidence>
<reference evidence="2 3" key="1">
    <citation type="submission" date="2012-07" db="EMBL/GenBank/DDBJ databases">
        <authorList>
            <person name="Durkin A.S."/>
            <person name="McCorrison J."/>
            <person name="Torralba M."/>
            <person name="Gillis M."/>
            <person name="Methe B."/>
            <person name="Sutton G."/>
            <person name="Nelson K.E."/>
        </authorList>
    </citation>
    <scope>NUCLEOTIDE SEQUENCE [LARGE SCALE GENOMIC DNA]</scope>
    <source>
        <strain evidence="2 3">SK304</strain>
    </source>
</reference>
<comment type="caution">
    <text evidence="2">The sequence shown here is derived from an EMBL/GenBank/DDBJ whole genome shotgun (WGS) entry which is preliminary data.</text>
</comment>
<keyword evidence="1" id="KW-0812">Transmembrane</keyword>
<sequence>MHHIRFFLPPQDTKDVKSKVKIGKLTLEFLVLGNFIFFTQLLGHVQFYL</sequence>
<keyword evidence="1" id="KW-0472">Membrane</keyword>
<evidence type="ECO:0000313" key="3">
    <source>
        <dbReference type="Proteomes" id="UP000006745"/>
    </source>
</evidence>
<organism evidence="2 3">
    <name type="scientific">Streptococcus oralis SK304</name>
    <dbReference type="NCBI Taxonomy" id="1161421"/>
    <lineage>
        <taxon>Bacteria</taxon>
        <taxon>Bacillati</taxon>
        <taxon>Bacillota</taxon>
        <taxon>Bacilli</taxon>
        <taxon>Lactobacillales</taxon>
        <taxon>Streptococcaceae</taxon>
        <taxon>Streptococcus</taxon>
    </lineage>
</organism>
<proteinExistence type="predicted"/>
<dbReference type="AlphaFoldDB" id="J4TE89"/>